<sequence length="263" mass="29430">VVMDYAAWADWYDIFYAGADPADIDFYHGLCKASQGPILEIGVGTGRISLPLAQAGMEIVGIDLFEPMLKVAQQNALAVAPLRGSLNLIQADMRNFDLKHQFPVVMIPARTLLLATTEEDQLHTLCCAANHLTSEGTMAFNLFYPDPEMLADNIEEEFLLDVVEKPEGGRYVLTAKNHFDTVTQLNHGTQIVEEVDQNGNFLSRRELDVLVRYLHPEQVIGLCDRVGLEVIEMWGDFEGSELSEDSEEIVVLARRSESHQTRH</sequence>
<dbReference type="CDD" id="cd02440">
    <property type="entry name" value="AdoMet_MTases"/>
    <property type="match status" value="1"/>
</dbReference>
<gene>
    <name evidence="2" type="ORF">METZ01_LOCUS56658</name>
</gene>
<organism evidence="2">
    <name type="scientific">marine metagenome</name>
    <dbReference type="NCBI Taxonomy" id="408172"/>
    <lineage>
        <taxon>unclassified sequences</taxon>
        <taxon>metagenomes</taxon>
        <taxon>ecological metagenomes</taxon>
    </lineage>
</organism>
<feature type="domain" description="Methyltransferase" evidence="1">
    <location>
        <begin position="38"/>
        <end position="136"/>
    </location>
</feature>
<dbReference type="Gene3D" id="2.20.130.10">
    <property type="entry name" value="CAC2371-like domains"/>
    <property type="match status" value="1"/>
</dbReference>
<name>A0A381SK33_9ZZZZ</name>
<reference evidence="2" key="1">
    <citation type="submission" date="2018-05" db="EMBL/GenBank/DDBJ databases">
        <authorList>
            <person name="Lanie J.A."/>
            <person name="Ng W.-L."/>
            <person name="Kazmierczak K.M."/>
            <person name="Andrzejewski T.M."/>
            <person name="Davidsen T.M."/>
            <person name="Wayne K.J."/>
            <person name="Tettelin H."/>
            <person name="Glass J.I."/>
            <person name="Rusch D."/>
            <person name="Podicherti R."/>
            <person name="Tsui H.-C.T."/>
            <person name="Winkler M.E."/>
        </authorList>
    </citation>
    <scope>NUCLEOTIDE SEQUENCE</scope>
</reference>
<proteinExistence type="predicted"/>
<dbReference type="Gene3D" id="3.40.50.150">
    <property type="entry name" value="Vaccinia Virus protein VP39"/>
    <property type="match status" value="1"/>
</dbReference>
<protein>
    <recommendedName>
        <fullName evidence="1">Methyltransferase domain-containing protein</fullName>
    </recommendedName>
</protein>
<accession>A0A381SK33</accession>
<dbReference type="Pfam" id="PF13649">
    <property type="entry name" value="Methyltransf_25"/>
    <property type="match status" value="1"/>
</dbReference>
<dbReference type="AlphaFoldDB" id="A0A381SK33"/>
<dbReference type="InterPro" id="IPR041698">
    <property type="entry name" value="Methyltransf_25"/>
</dbReference>
<feature type="non-terminal residue" evidence="2">
    <location>
        <position position="1"/>
    </location>
</feature>
<dbReference type="EMBL" id="UINC01003154">
    <property type="protein sequence ID" value="SVA03804.1"/>
    <property type="molecule type" value="Genomic_DNA"/>
</dbReference>
<dbReference type="SUPFAM" id="SSF53335">
    <property type="entry name" value="S-adenosyl-L-methionine-dependent methyltransferases"/>
    <property type="match status" value="1"/>
</dbReference>
<evidence type="ECO:0000259" key="1">
    <source>
        <dbReference type="Pfam" id="PF13649"/>
    </source>
</evidence>
<evidence type="ECO:0000313" key="2">
    <source>
        <dbReference type="EMBL" id="SVA03804.1"/>
    </source>
</evidence>
<dbReference type="InterPro" id="IPR029063">
    <property type="entry name" value="SAM-dependent_MTases_sf"/>
</dbReference>